<accession>A0A2S4VA86</accession>
<dbReference type="Proteomes" id="UP000239156">
    <property type="component" value="Unassembled WGS sequence"/>
</dbReference>
<comment type="caution">
    <text evidence="2">The sequence shown here is derived from an EMBL/GenBank/DDBJ whole genome shotgun (WGS) entry which is preliminary data.</text>
</comment>
<evidence type="ECO:0000313" key="3">
    <source>
        <dbReference type="Proteomes" id="UP000239156"/>
    </source>
</evidence>
<gene>
    <name evidence="2" type="ORF">PSTT_08953</name>
</gene>
<feature type="compositionally biased region" description="Basic and acidic residues" evidence="1">
    <location>
        <begin position="73"/>
        <end position="82"/>
    </location>
</feature>
<dbReference type="EMBL" id="PKSL01000086">
    <property type="protein sequence ID" value="POW06452.1"/>
    <property type="molecule type" value="Genomic_DNA"/>
</dbReference>
<name>A0A2S4VA86_9BASI</name>
<dbReference type="VEuPathDB" id="FungiDB:PSTT_08953"/>
<keyword evidence="3" id="KW-1185">Reference proteome</keyword>
<reference evidence="2" key="1">
    <citation type="submission" date="2017-12" db="EMBL/GenBank/DDBJ databases">
        <title>Gene loss provides genomic basis for host adaptation in cereal stripe rust fungi.</title>
        <authorList>
            <person name="Xia C."/>
        </authorList>
    </citation>
    <scope>NUCLEOTIDE SEQUENCE [LARGE SCALE GENOMIC DNA]</scope>
    <source>
        <strain evidence="2">93-210</strain>
    </source>
</reference>
<organism evidence="2 3">
    <name type="scientific">Puccinia striiformis</name>
    <dbReference type="NCBI Taxonomy" id="27350"/>
    <lineage>
        <taxon>Eukaryota</taxon>
        <taxon>Fungi</taxon>
        <taxon>Dikarya</taxon>
        <taxon>Basidiomycota</taxon>
        <taxon>Pucciniomycotina</taxon>
        <taxon>Pucciniomycetes</taxon>
        <taxon>Pucciniales</taxon>
        <taxon>Pucciniaceae</taxon>
        <taxon>Puccinia</taxon>
    </lineage>
</organism>
<protein>
    <submittedName>
        <fullName evidence="2">Uncharacterized protein</fullName>
    </submittedName>
</protein>
<evidence type="ECO:0000256" key="1">
    <source>
        <dbReference type="SAM" id="MobiDB-lite"/>
    </source>
</evidence>
<evidence type="ECO:0000313" key="2">
    <source>
        <dbReference type="EMBL" id="POW06452.1"/>
    </source>
</evidence>
<proteinExistence type="predicted"/>
<sequence>MATQLSIDAAGVNVMVELSFTAPRAERVVAFGPSTKKTKNNLEEPSIRSFSTPRLFPVHKFPTFHRLQKEPVEGRRCPHPHDPFQSTMQQTFPIDAPRGTYGIHSTNHLAYGLSRRSSGAFCFPATKMPTPMSPSSA</sequence>
<feature type="region of interest" description="Disordered" evidence="1">
    <location>
        <begin position="73"/>
        <end position="99"/>
    </location>
</feature>
<dbReference type="VEuPathDB" id="FungiDB:PSHT_04399"/>